<dbReference type="CDD" id="cd18432">
    <property type="entry name" value="BRCT_PAXIP1_rpt6_like"/>
    <property type="match status" value="1"/>
</dbReference>
<evidence type="ECO:0000256" key="3">
    <source>
        <dbReference type="ARBA" id="ARBA00023242"/>
    </source>
</evidence>
<comment type="subcellular location">
    <subcellularLocation>
        <location evidence="1">Nucleus</location>
    </subcellularLocation>
</comment>
<dbReference type="Gene3D" id="3.40.50.10190">
    <property type="entry name" value="BRCT domain"/>
    <property type="match status" value="2"/>
</dbReference>
<keyword evidence="9" id="KW-1185">Reference proteome</keyword>
<evidence type="ECO:0000259" key="7">
    <source>
        <dbReference type="PROSITE" id="PS50172"/>
    </source>
</evidence>
<dbReference type="Proteomes" id="UP000009192">
    <property type="component" value="Unassembled WGS sequence"/>
</dbReference>
<feature type="region of interest" description="Disordered" evidence="6">
    <location>
        <begin position="107"/>
        <end position="149"/>
    </location>
</feature>
<evidence type="ECO:0000256" key="4">
    <source>
        <dbReference type="ARBA" id="ARBA00023858"/>
    </source>
</evidence>
<dbReference type="Gene3D" id="2.60.200.20">
    <property type="match status" value="1"/>
</dbReference>
<proteinExistence type="predicted"/>
<feature type="compositionally biased region" description="Polar residues" evidence="6">
    <location>
        <begin position="599"/>
        <end position="624"/>
    </location>
</feature>
<feature type="region of interest" description="Disordered" evidence="6">
    <location>
        <begin position="599"/>
        <end position="902"/>
    </location>
</feature>
<reference evidence="8" key="3">
    <citation type="submission" date="2015-11" db="EMBL/GenBank/DDBJ databases">
        <authorList>
            <consortium name="FlyBase"/>
        </authorList>
    </citation>
    <scope>NUCLEOTIDE SEQUENCE</scope>
    <source>
        <strain evidence="8">TSC#15081-1352.22</strain>
    </source>
</reference>
<evidence type="ECO:0000256" key="2">
    <source>
        <dbReference type="ARBA" id="ARBA00022763"/>
    </source>
</evidence>
<evidence type="ECO:0000256" key="6">
    <source>
        <dbReference type="SAM" id="MobiDB-lite"/>
    </source>
</evidence>
<dbReference type="PANTHER" id="PTHR23196">
    <property type="entry name" value="PAX TRANSCRIPTION ACTIVATION DOMAIN INTERACTING PROTEIN"/>
    <property type="match status" value="1"/>
</dbReference>
<keyword evidence="2" id="KW-0227">DNA damage</keyword>
<dbReference type="EMBL" id="CH933809">
    <property type="protein sequence ID" value="EDW18593.2"/>
    <property type="molecule type" value="Genomic_DNA"/>
</dbReference>
<protein>
    <recommendedName>
        <fullName evidence="4">PAX-interacting protein 1</fullName>
    </recommendedName>
    <alternativeName>
        <fullName evidence="5">PAX transactivation activation domain-interacting protein</fullName>
    </alternativeName>
</protein>
<dbReference type="Pfam" id="PF16589">
    <property type="entry name" value="BRCT_2"/>
    <property type="match status" value="1"/>
</dbReference>
<dbReference type="PROSITE" id="PS50172">
    <property type="entry name" value="BRCT"/>
    <property type="match status" value="1"/>
</dbReference>
<evidence type="ECO:0000313" key="9">
    <source>
        <dbReference type="Proteomes" id="UP000009192"/>
    </source>
</evidence>
<dbReference type="Pfam" id="PF18221">
    <property type="entry name" value="MU2_FHA"/>
    <property type="match status" value="1"/>
</dbReference>
<feature type="compositionally biased region" description="Polar residues" evidence="6">
    <location>
        <begin position="140"/>
        <end position="149"/>
    </location>
</feature>
<gene>
    <name evidence="8" type="primary">Dmoj\GI12002</name>
    <name evidence="8" type="ORF">Dmoj_GI12002</name>
</gene>
<dbReference type="CDD" id="cd17744">
    <property type="entry name" value="BRCT_MDC1_rpt1"/>
    <property type="match status" value="1"/>
</dbReference>
<organism evidence="8 9">
    <name type="scientific">Drosophila mojavensis</name>
    <name type="common">Fruit fly</name>
    <dbReference type="NCBI Taxonomy" id="7230"/>
    <lineage>
        <taxon>Eukaryota</taxon>
        <taxon>Metazoa</taxon>
        <taxon>Ecdysozoa</taxon>
        <taxon>Arthropoda</taxon>
        <taxon>Hexapoda</taxon>
        <taxon>Insecta</taxon>
        <taxon>Pterygota</taxon>
        <taxon>Neoptera</taxon>
        <taxon>Endopterygota</taxon>
        <taxon>Diptera</taxon>
        <taxon>Brachycera</taxon>
        <taxon>Muscomorpha</taxon>
        <taxon>Ephydroidea</taxon>
        <taxon>Drosophilidae</taxon>
        <taxon>Drosophila</taxon>
    </lineage>
</organism>
<sequence length="1120" mass="122449">MAAINIEINNKEAVKLEPDIIYRVGRRPGLEFSIDDESVELAHATIVLVAGGIVRLAAVNGDVFVNGLKTELEVKSISESDAINGLVDLSFGNVTGKLRFNDVHRRDTEEANDSSGFGEVTRGDKSTNITDGSFNIPESEPQSANNTGITDSFVIPETQAFCLDRPARDSKSSKISLGDDFIIPETQDILLNASNNPIPMNQELDIINEDDCSELGTQIRICTQDFNEFNEDAIDDFDSSLILGNGELEMLPPAKQSKDTTGADPDMSALNWSASNSKCTALNSTKADDLSSRGGDICLTPDLSLAEKASEELQDDADCTPDIFDVLNAIQKGSSPDLNLPATVLCSPSTKVVDKQKETVVASLQTPDSIPTELLDNSQDFVATQAFPAIRAEPKSFVSNTNGNEEDFLETQPFPKGLPRRKSSTSDDTLEDFIATQAFVRPGAPMPKSQELMGTRLSITAQVHSHNEDFIETQVFPTNKMPSDPRLNAADDNLEDYIATQAFIKPPTTSAATPNRAVDAILSITAKIANNTQDMLETQLFISPVSISARAPADKKDADCLQVPNSIKIGDDLDKDLSQLIGLSSSDDAEESIVEQGKSTIENAGNKSPQSTELPNMQKNQRNLESSRKRSSSRSESPEASPCKKIRTRRISKSSAPSEAEDNKLAGPTKEKRTRLKRPSLADEDTPPKKTRVKKDQLTTESASDAKTQKAKASDQTEVRVRGRPRGSKKSAQQSNDAKSEVKTAEENGSGQIEEGIKAATKSRKSKKANDSSDGTVVNQDVLPVSRQTRRHSQLIDNIVEENGEEITKDKKEEEIPIPKKESRRAAKGAKKDKAGSARAATRKSDSAKPTLKNVEDTKEVNGDASDKGLRSSSRSSLETIEDEPTTSSNARKINTRRSKQANRNPLIEINDYIKKIKRSGKLRLALSMCNHAELTPVLTALKNAIEVTNDPVECDLLIMDRGERTYKFLVGVAGNKPILSTQWLHAMKKTRSIIVEPDHIFKDDKFEEIYKFKPLSVFENPSLLKGIEFMLGGDIQPSPNDMKAIIESAGGTVHAKVPSIASNIKLYAIASNKDKHVWSLLRNYKDVQYITTEGVMQAVVQHNLGLLDEHKLHLVDISK</sequence>
<reference evidence="8" key="2">
    <citation type="journal article" date="2008" name="Bioinformatics">
        <title>Assembly reconciliation.</title>
        <authorList>
            <person name="Zimin A.V."/>
            <person name="Smith D.R."/>
            <person name="Sutton G."/>
            <person name="Yorke J.A."/>
        </authorList>
    </citation>
    <scope>NUCLEOTIDE SEQUENCE</scope>
    <source>
        <strain evidence="8">TSC#15081-1352.22</strain>
    </source>
</reference>
<dbReference type="FunCoup" id="B4KWX2">
    <property type="interactions" value="122"/>
</dbReference>
<evidence type="ECO:0000313" key="8">
    <source>
        <dbReference type="EMBL" id="EDW18593.2"/>
    </source>
</evidence>
<dbReference type="InterPro" id="IPR051579">
    <property type="entry name" value="DDR_Transcriptional_Reg"/>
</dbReference>
<dbReference type="HOGENOM" id="CLU_011087_0_0_1"/>
<dbReference type="SMR" id="B4KWX2"/>
<dbReference type="CDD" id="cd00060">
    <property type="entry name" value="FHA"/>
    <property type="match status" value="1"/>
</dbReference>
<feature type="compositionally biased region" description="Basic and acidic residues" evidence="6">
    <location>
        <begin position="806"/>
        <end position="836"/>
    </location>
</feature>
<name>B4KWX2_DROMO</name>
<dbReference type="OrthoDB" id="342264at2759"/>
<feature type="region of interest" description="Disordered" evidence="6">
    <location>
        <begin position="397"/>
        <end position="427"/>
    </location>
</feature>
<keyword evidence="3" id="KW-0539">Nucleus</keyword>
<dbReference type="InterPro" id="IPR036420">
    <property type="entry name" value="BRCT_dom_sf"/>
</dbReference>
<reference evidence="8" key="1">
    <citation type="journal article" date="2007" name="Nature">
        <title>Evolution of genes and genomes on the Drosophila phylogeny.</title>
        <authorList>
            <consortium name="Drosophila 12 Genomes Consortium"/>
            <person name="Clark A.G."/>
            <person name="Eisen M.B."/>
            <person name="Smith D.R."/>
            <person name="Bergman C.M."/>
            <person name="Oliver B."/>
            <person name="Markow T.A."/>
            <person name="Kaufman T.C."/>
            <person name="Kellis M."/>
            <person name="Gelbart W."/>
            <person name="Iyer V.N."/>
            <person name="Pollard D.A."/>
            <person name="Sackton T.B."/>
            <person name="Larracuente A.M."/>
            <person name="Singh N.D."/>
            <person name="Abad J.P."/>
            <person name="Abt D.N."/>
            <person name="Adryan B."/>
            <person name="Aguade M."/>
            <person name="Akashi H."/>
            <person name="Anderson W.W."/>
            <person name="Aquadro C.F."/>
            <person name="Ardell D.H."/>
            <person name="Arguello R."/>
            <person name="Artieri C.G."/>
            <person name="Barbash D.A."/>
            <person name="Barker D."/>
            <person name="Barsanti P."/>
            <person name="Batterham P."/>
            <person name="Batzoglou S."/>
            <person name="Begun D."/>
            <person name="Bhutkar A."/>
            <person name="Blanco E."/>
            <person name="Bosak S.A."/>
            <person name="Bradley R.K."/>
            <person name="Brand A.D."/>
            <person name="Brent M.R."/>
            <person name="Brooks A.N."/>
            <person name="Brown R.H."/>
            <person name="Butlin R.K."/>
            <person name="Caggese C."/>
            <person name="Calvi B.R."/>
            <person name="Bernardo de Carvalho A."/>
            <person name="Caspi A."/>
            <person name="Castrezana S."/>
            <person name="Celniker S.E."/>
            <person name="Chang J.L."/>
            <person name="Chapple C."/>
            <person name="Chatterji S."/>
            <person name="Chinwalla A."/>
            <person name="Civetta A."/>
            <person name="Clifton S.W."/>
            <person name="Comeron J.M."/>
            <person name="Costello J.C."/>
            <person name="Coyne J.A."/>
            <person name="Daub J."/>
            <person name="David R.G."/>
            <person name="Delcher A.L."/>
            <person name="Delehaunty K."/>
            <person name="Do C.B."/>
            <person name="Ebling H."/>
            <person name="Edwards K."/>
            <person name="Eickbush T."/>
            <person name="Evans J.D."/>
            <person name="Filipski A."/>
            <person name="Findeiss S."/>
            <person name="Freyhult E."/>
            <person name="Fulton L."/>
            <person name="Fulton R."/>
            <person name="Garcia A.C."/>
            <person name="Gardiner A."/>
            <person name="Garfield D.A."/>
            <person name="Garvin B.E."/>
            <person name="Gibson G."/>
            <person name="Gilbert D."/>
            <person name="Gnerre S."/>
            <person name="Godfrey J."/>
            <person name="Good R."/>
            <person name="Gotea V."/>
            <person name="Gravely B."/>
            <person name="Greenberg A.J."/>
            <person name="Griffiths-Jones S."/>
            <person name="Gross S."/>
            <person name="Guigo R."/>
            <person name="Gustafson E.A."/>
            <person name="Haerty W."/>
            <person name="Hahn M.W."/>
            <person name="Halligan D.L."/>
            <person name="Halpern A.L."/>
            <person name="Halter G.M."/>
            <person name="Han M.V."/>
            <person name="Heger A."/>
            <person name="Hillier L."/>
            <person name="Hinrichs A.S."/>
            <person name="Holmes I."/>
            <person name="Hoskins R.A."/>
            <person name="Hubisz M.J."/>
            <person name="Hultmark D."/>
            <person name="Huntley M.A."/>
            <person name="Jaffe D.B."/>
            <person name="Jagadeeshan S."/>
            <person name="Jeck W.R."/>
            <person name="Johnson J."/>
            <person name="Jones C.D."/>
            <person name="Jordan W.C."/>
            <person name="Karpen G.H."/>
            <person name="Kataoka E."/>
            <person name="Keightley P.D."/>
            <person name="Kheradpour P."/>
            <person name="Kirkness E.F."/>
            <person name="Koerich L.B."/>
            <person name="Kristiansen K."/>
            <person name="Kudrna D."/>
            <person name="Kulathinal R.J."/>
            <person name="Kumar S."/>
            <person name="Kwok R."/>
            <person name="Lander E."/>
            <person name="Langley C.H."/>
            <person name="Lapoint R."/>
            <person name="Lazzaro B.P."/>
            <person name="Lee S.J."/>
            <person name="Levesque L."/>
            <person name="Li R."/>
            <person name="Lin C.F."/>
            <person name="Lin M.F."/>
            <person name="Lindblad-Toh K."/>
            <person name="Llopart A."/>
            <person name="Long M."/>
            <person name="Low L."/>
            <person name="Lozovsky E."/>
            <person name="Lu J."/>
            <person name="Luo M."/>
            <person name="Machado C.A."/>
            <person name="Makalowski W."/>
            <person name="Marzo M."/>
            <person name="Matsuda M."/>
            <person name="Matzkin L."/>
            <person name="McAllister B."/>
            <person name="McBride C.S."/>
            <person name="McKernan B."/>
            <person name="McKernan K."/>
            <person name="Mendez-Lago M."/>
            <person name="Minx P."/>
            <person name="Mollenhauer M.U."/>
            <person name="Montooth K."/>
            <person name="Mount S.M."/>
            <person name="Mu X."/>
            <person name="Myers E."/>
            <person name="Negre B."/>
            <person name="Newfeld S."/>
            <person name="Nielsen R."/>
            <person name="Noor M.A."/>
            <person name="O'Grady P."/>
            <person name="Pachter L."/>
            <person name="Papaceit M."/>
            <person name="Parisi M.J."/>
            <person name="Parisi M."/>
            <person name="Parts L."/>
            <person name="Pedersen J.S."/>
            <person name="Pesole G."/>
            <person name="Phillippy A.M."/>
            <person name="Ponting C.P."/>
            <person name="Pop M."/>
            <person name="Porcelli D."/>
            <person name="Powell J.R."/>
            <person name="Prohaska S."/>
            <person name="Pruitt K."/>
            <person name="Puig M."/>
            <person name="Quesneville H."/>
            <person name="Ram K.R."/>
            <person name="Rand D."/>
            <person name="Rasmussen M.D."/>
            <person name="Reed L.K."/>
            <person name="Reenan R."/>
            <person name="Reily A."/>
            <person name="Remington K.A."/>
            <person name="Rieger T.T."/>
            <person name="Ritchie M.G."/>
            <person name="Robin C."/>
            <person name="Rogers Y.H."/>
            <person name="Rohde C."/>
            <person name="Rozas J."/>
            <person name="Rubenfield M.J."/>
            <person name="Ruiz A."/>
            <person name="Russo S."/>
            <person name="Salzberg S.L."/>
            <person name="Sanchez-Gracia A."/>
            <person name="Saranga D.J."/>
            <person name="Sato H."/>
            <person name="Schaeffer S.W."/>
            <person name="Schatz M.C."/>
            <person name="Schlenke T."/>
            <person name="Schwartz R."/>
            <person name="Segarra C."/>
            <person name="Singh R.S."/>
            <person name="Sirot L."/>
            <person name="Sirota M."/>
            <person name="Sisneros N.B."/>
            <person name="Smith C.D."/>
            <person name="Smith T.F."/>
            <person name="Spieth J."/>
            <person name="Stage D.E."/>
            <person name="Stark A."/>
            <person name="Stephan W."/>
            <person name="Strausberg R.L."/>
            <person name="Strempel S."/>
            <person name="Sturgill D."/>
            <person name="Sutton G."/>
            <person name="Sutton G.G."/>
            <person name="Tao W."/>
            <person name="Teichmann S."/>
            <person name="Tobari Y.N."/>
            <person name="Tomimura Y."/>
            <person name="Tsolas J.M."/>
            <person name="Valente V.L."/>
            <person name="Venter E."/>
            <person name="Venter J.C."/>
            <person name="Vicario S."/>
            <person name="Vieira F.G."/>
            <person name="Vilella A.J."/>
            <person name="Villasante A."/>
            <person name="Walenz B."/>
            <person name="Wang J."/>
            <person name="Wasserman M."/>
            <person name="Watts T."/>
            <person name="Wilson D."/>
            <person name="Wilson R.K."/>
            <person name="Wing R.A."/>
            <person name="Wolfner M.F."/>
            <person name="Wong A."/>
            <person name="Wong G.K."/>
            <person name="Wu C.I."/>
            <person name="Wu G."/>
            <person name="Yamamoto D."/>
            <person name="Yang H.P."/>
            <person name="Yang S.P."/>
            <person name="Yorke J.A."/>
            <person name="Yoshida K."/>
            <person name="Zdobnov E."/>
            <person name="Zhang P."/>
            <person name="Zhang Y."/>
            <person name="Zimin A.V."/>
            <person name="Baldwin J."/>
            <person name="Abdouelleil A."/>
            <person name="Abdulkadir J."/>
            <person name="Abebe A."/>
            <person name="Abera B."/>
            <person name="Abreu J."/>
            <person name="Acer S.C."/>
            <person name="Aftuck L."/>
            <person name="Alexander A."/>
            <person name="An P."/>
            <person name="Anderson E."/>
            <person name="Anderson S."/>
            <person name="Arachi H."/>
            <person name="Azer M."/>
            <person name="Bachantsang P."/>
            <person name="Barry A."/>
            <person name="Bayul T."/>
            <person name="Berlin A."/>
            <person name="Bessette D."/>
            <person name="Bloom T."/>
            <person name="Blye J."/>
            <person name="Boguslavskiy L."/>
            <person name="Bonnet C."/>
            <person name="Boukhgalter B."/>
            <person name="Bourzgui I."/>
            <person name="Brown A."/>
            <person name="Cahill P."/>
            <person name="Channer S."/>
            <person name="Cheshatsang Y."/>
            <person name="Chuda L."/>
            <person name="Citroen M."/>
            <person name="Collymore A."/>
            <person name="Cooke P."/>
            <person name="Costello M."/>
            <person name="D'Aco K."/>
            <person name="Daza R."/>
            <person name="De Haan G."/>
            <person name="DeGray S."/>
            <person name="DeMaso C."/>
            <person name="Dhargay N."/>
            <person name="Dooley K."/>
            <person name="Dooley E."/>
            <person name="Doricent M."/>
            <person name="Dorje P."/>
            <person name="Dorjee K."/>
            <person name="Dupes A."/>
            <person name="Elong R."/>
            <person name="Falk J."/>
            <person name="Farina A."/>
            <person name="Faro S."/>
            <person name="Ferguson D."/>
            <person name="Fisher S."/>
            <person name="Foley C.D."/>
            <person name="Franke A."/>
            <person name="Friedrich D."/>
            <person name="Gadbois L."/>
            <person name="Gearin G."/>
            <person name="Gearin C.R."/>
            <person name="Giannoukos G."/>
            <person name="Goode T."/>
            <person name="Graham J."/>
            <person name="Grandbois E."/>
            <person name="Grewal S."/>
            <person name="Gyaltsen K."/>
            <person name="Hafez N."/>
            <person name="Hagos B."/>
            <person name="Hall J."/>
            <person name="Henson C."/>
            <person name="Hollinger A."/>
            <person name="Honan T."/>
            <person name="Huard M.D."/>
            <person name="Hughes L."/>
            <person name="Hurhula B."/>
            <person name="Husby M.E."/>
            <person name="Kamat A."/>
            <person name="Kanga B."/>
            <person name="Kashin S."/>
            <person name="Khazanovich D."/>
            <person name="Kisner P."/>
            <person name="Lance K."/>
            <person name="Lara M."/>
            <person name="Lee W."/>
            <person name="Lennon N."/>
            <person name="Letendre F."/>
            <person name="LeVine R."/>
            <person name="Lipovsky A."/>
            <person name="Liu X."/>
            <person name="Liu J."/>
            <person name="Liu S."/>
            <person name="Lokyitsang T."/>
            <person name="Lokyitsang Y."/>
            <person name="Lubonja R."/>
            <person name="Lui A."/>
            <person name="MacDonald P."/>
            <person name="Magnisalis V."/>
            <person name="Maru K."/>
            <person name="Matthews C."/>
            <person name="McCusker W."/>
            <person name="McDonough S."/>
            <person name="Mehta T."/>
            <person name="Meldrim J."/>
            <person name="Meneus L."/>
            <person name="Mihai O."/>
            <person name="Mihalev A."/>
            <person name="Mihova T."/>
            <person name="Mittelman R."/>
            <person name="Mlenga V."/>
            <person name="Montmayeur A."/>
            <person name="Mulrain L."/>
            <person name="Navidi A."/>
            <person name="Naylor J."/>
            <person name="Negash T."/>
            <person name="Nguyen T."/>
            <person name="Nguyen N."/>
            <person name="Nicol R."/>
            <person name="Norbu C."/>
            <person name="Norbu N."/>
            <person name="Novod N."/>
            <person name="O'Neill B."/>
            <person name="Osman S."/>
            <person name="Markiewicz E."/>
            <person name="Oyono O.L."/>
            <person name="Patti C."/>
            <person name="Phunkhang P."/>
            <person name="Pierre F."/>
            <person name="Priest M."/>
            <person name="Raghuraman S."/>
            <person name="Rege F."/>
            <person name="Reyes R."/>
            <person name="Rise C."/>
            <person name="Rogov P."/>
            <person name="Ross K."/>
            <person name="Ryan E."/>
            <person name="Settipalli S."/>
            <person name="Shea T."/>
            <person name="Sherpa N."/>
            <person name="Shi L."/>
            <person name="Shih D."/>
            <person name="Sparrow T."/>
            <person name="Spaulding J."/>
            <person name="Stalker J."/>
            <person name="Stange-Thomann N."/>
            <person name="Stavropoulos S."/>
            <person name="Stone C."/>
            <person name="Strader C."/>
            <person name="Tesfaye S."/>
            <person name="Thomson T."/>
            <person name="Thoulutsang Y."/>
            <person name="Thoulutsang D."/>
            <person name="Topham K."/>
            <person name="Topping I."/>
            <person name="Tsamla T."/>
            <person name="Vassiliev H."/>
            <person name="Vo A."/>
            <person name="Wangchuk T."/>
            <person name="Wangdi T."/>
            <person name="Weiand M."/>
            <person name="Wilkinson J."/>
            <person name="Wilson A."/>
            <person name="Yadav S."/>
            <person name="Young G."/>
            <person name="Yu Q."/>
            <person name="Zembek L."/>
            <person name="Zhong D."/>
            <person name="Zimmer A."/>
            <person name="Zwirko Z."/>
            <person name="Jaffe D.B."/>
            <person name="Alvarez P."/>
            <person name="Brockman W."/>
            <person name="Butler J."/>
            <person name="Chin C."/>
            <person name="Gnerre S."/>
            <person name="Grabherr M."/>
            <person name="Kleber M."/>
            <person name="Mauceli E."/>
            <person name="MacCallum I."/>
        </authorList>
    </citation>
    <scope>NUCLEOTIDE SEQUENCE [LARGE SCALE GENOMIC DNA]</scope>
    <source>
        <strain evidence="8">TSC#15081-1352.22</strain>
    </source>
</reference>
<dbReference type="InterPro" id="IPR040513">
    <property type="entry name" value="MU2_FHA"/>
</dbReference>
<evidence type="ECO:0000256" key="1">
    <source>
        <dbReference type="ARBA" id="ARBA00004123"/>
    </source>
</evidence>
<dbReference type="InterPro" id="IPR001357">
    <property type="entry name" value="BRCT_dom"/>
</dbReference>
<dbReference type="GO" id="GO:0006974">
    <property type="term" value="P:DNA damage response"/>
    <property type="evidence" value="ECO:0007669"/>
    <property type="project" value="UniProtKB-KW"/>
</dbReference>
<feature type="compositionally biased region" description="Basic and acidic residues" evidence="6">
    <location>
        <begin position="712"/>
        <end position="721"/>
    </location>
</feature>
<dbReference type="eggNOG" id="KOG2043">
    <property type="taxonomic scope" value="Eukaryota"/>
</dbReference>
<feature type="domain" description="BRCT" evidence="7">
    <location>
        <begin position="1020"/>
        <end position="1113"/>
    </location>
</feature>
<dbReference type="AlphaFoldDB" id="B4KWX2"/>
<dbReference type="SUPFAM" id="SSF52113">
    <property type="entry name" value="BRCT domain"/>
    <property type="match status" value="1"/>
</dbReference>
<evidence type="ECO:0000256" key="5">
    <source>
        <dbReference type="ARBA" id="ARBA00030146"/>
    </source>
</evidence>
<dbReference type="KEGG" id="dmo:Dmoj_GI12002"/>
<dbReference type="GO" id="GO:0005634">
    <property type="term" value="C:nucleus"/>
    <property type="evidence" value="ECO:0007669"/>
    <property type="project" value="UniProtKB-SubCell"/>
</dbReference>
<dbReference type="InParanoid" id="B4KWX2"/>
<accession>B4KWX2</accession>
<feature type="compositionally biased region" description="Basic and acidic residues" evidence="6">
    <location>
        <begin position="854"/>
        <end position="870"/>
    </location>
</feature>
<dbReference type="PANTHER" id="PTHR23196:SF1">
    <property type="entry name" value="PAX-INTERACTING PROTEIN 1"/>
    <property type="match status" value="1"/>
</dbReference>